<feature type="transmembrane region" description="Helical" evidence="1">
    <location>
        <begin position="56"/>
        <end position="78"/>
    </location>
</feature>
<name>A0A8S3S7D1_MYTED</name>
<keyword evidence="1" id="KW-1133">Transmembrane helix</keyword>
<evidence type="ECO:0000313" key="2">
    <source>
        <dbReference type="EMBL" id="CAG2215201.1"/>
    </source>
</evidence>
<evidence type="ECO:0000313" key="3">
    <source>
        <dbReference type="Proteomes" id="UP000683360"/>
    </source>
</evidence>
<dbReference type="Proteomes" id="UP000683360">
    <property type="component" value="Unassembled WGS sequence"/>
</dbReference>
<dbReference type="OrthoDB" id="6132384at2759"/>
<reference evidence="2" key="1">
    <citation type="submission" date="2021-03" db="EMBL/GenBank/DDBJ databases">
        <authorList>
            <person name="Bekaert M."/>
        </authorList>
    </citation>
    <scope>NUCLEOTIDE SEQUENCE</scope>
</reference>
<sequence length="203" mass="22004">MQTITNNAEPTRRGNLQPQQIVHVNTFKNLGTLQIVVGGILAFLTVVDLIGVGAMFVYLLPTLICSGWFVMTGCLPICMSENTESSLKFRLYTYNLKGWFILSFAISALSVPAIIVAIVSASYCCCCWGTQSQQMFPGVSPSQPAPTNQIQAANMLSLINTTGKTVPDSEAQQYNSVGGTDQEFGYPQNPNVSNSYPPTYINA</sequence>
<keyword evidence="3" id="KW-1185">Reference proteome</keyword>
<keyword evidence="1" id="KW-0812">Transmembrane</keyword>
<protein>
    <submittedName>
        <fullName evidence="2">Uncharacterized protein</fullName>
    </submittedName>
</protein>
<dbReference type="AlphaFoldDB" id="A0A8S3S7D1"/>
<feature type="transmembrane region" description="Helical" evidence="1">
    <location>
        <begin position="99"/>
        <end position="123"/>
    </location>
</feature>
<proteinExistence type="predicted"/>
<accession>A0A8S3S7D1</accession>
<feature type="transmembrane region" description="Helical" evidence="1">
    <location>
        <begin position="30"/>
        <end position="50"/>
    </location>
</feature>
<keyword evidence="1" id="KW-0472">Membrane</keyword>
<dbReference type="EMBL" id="CAJPWZ010001436">
    <property type="protein sequence ID" value="CAG2215201.1"/>
    <property type="molecule type" value="Genomic_DNA"/>
</dbReference>
<organism evidence="2 3">
    <name type="scientific">Mytilus edulis</name>
    <name type="common">Blue mussel</name>
    <dbReference type="NCBI Taxonomy" id="6550"/>
    <lineage>
        <taxon>Eukaryota</taxon>
        <taxon>Metazoa</taxon>
        <taxon>Spiralia</taxon>
        <taxon>Lophotrochozoa</taxon>
        <taxon>Mollusca</taxon>
        <taxon>Bivalvia</taxon>
        <taxon>Autobranchia</taxon>
        <taxon>Pteriomorphia</taxon>
        <taxon>Mytilida</taxon>
        <taxon>Mytiloidea</taxon>
        <taxon>Mytilidae</taxon>
        <taxon>Mytilinae</taxon>
        <taxon>Mytilus</taxon>
    </lineage>
</organism>
<gene>
    <name evidence="2" type="ORF">MEDL_28989</name>
</gene>
<evidence type="ECO:0000256" key="1">
    <source>
        <dbReference type="SAM" id="Phobius"/>
    </source>
</evidence>
<comment type="caution">
    <text evidence="2">The sequence shown here is derived from an EMBL/GenBank/DDBJ whole genome shotgun (WGS) entry which is preliminary data.</text>
</comment>